<evidence type="ECO:0000256" key="1">
    <source>
        <dbReference type="ARBA" id="ARBA00022723"/>
    </source>
</evidence>
<dbReference type="OMA" id="FLSWVQS"/>
<dbReference type="PROSITE" id="PS01357">
    <property type="entry name" value="ZF_ZZ_1"/>
    <property type="match status" value="1"/>
</dbReference>
<reference evidence="8" key="2">
    <citation type="submission" date="2025-08" db="UniProtKB">
        <authorList>
            <consortium name="Ensembl"/>
        </authorList>
    </citation>
    <scope>IDENTIFICATION</scope>
    <source>
        <strain evidence="8">Isolate ISIS603380</strain>
    </source>
</reference>
<dbReference type="Pfam" id="PF09068">
    <property type="entry name" value="EF-hand_2"/>
    <property type="match status" value="1"/>
</dbReference>
<dbReference type="InterPro" id="IPR050774">
    <property type="entry name" value="KCMF1/Dystrophin"/>
</dbReference>
<dbReference type="AlphaFoldDB" id="G3U1S7"/>
<dbReference type="Ensembl" id="ENSLAFT00000034826.1">
    <property type="protein sequence ID" value="ENSLAFP00000021785.1"/>
    <property type="gene ID" value="ENSLAFG00000032161.1"/>
</dbReference>
<dbReference type="CDD" id="cd02334">
    <property type="entry name" value="ZZ_dystrophin"/>
    <property type="match status" value="1"/>
</dbReference>
<dbReference type="SUPFAM" id="SSF47473">
    <property type="entry name" value="EF-hand"/>
    <property type="match status" value="2"/>
</dbReference>
<evidence type="ECO:0000256" key="6">
    <source>
        <dbReference type="SAM" id="MobiDB-lite"/>
    </source>
</evidence>
<keyword evidence="9" id="KW-1185">Reference proteome</keyword>
<evidence type="ECO:0000259" key="7">
    <source>
        <dbReference type="PROSITE" id="PS50135"/>
    </source>
</evidence>
<feature type="coiled-coil region" evidence="5">
    <location>
        <begin position="397"/>
        <end position="442"/>
    </location>
</feature>
<evidence type="ECO:0000256" key="2">
    <source>
        <dbReference type="ARBA" id="ARBA00022771"/>
    </source>
</evidence>
<dbReference type="SUPFAM" id="SSF57850">
    <property type="entry name" value="RING/U-box"/>
    <property type="match status" value="1"/>
</dbReference>
<keyword evidence="5" id="KW-0175">Coiled coil</keyword>
<dbReference type="InParanoid" id="G3U1S7"/>
<dbReference type="InterPro" id="IPR000433">
    <property type="entry name" value="Znf_ZZ"/>
</dbReference>
<dbReference type="CDD" id="cd16243">
    <property type="entry name" value="EFh_DYTN"/>
    <property type="match status" value="1"/>
</dbReference>
<dbReference type="Proteomes" id="UP000007646">
    <property type="component" value="Unassembled WGS sequence"/>
</dbReference>
<dbReference type="GO" id="GO:0005886">
    <property type="term" value="C:plasma membrane"/>
    <property type="evidence" value="ECO:0007669"/>
    <property type="project" value="TreeGrafter"/>
</dbReference>
<evidence type="ECO:0000256" key="4">
    <source>
        <dbReference type="PROSITE-ProRule" id="PRU00228"/>
    </source>
</evidence>
<dbReference type="InterPro" id="IPR015154">
    <property type="entry name" value="EF-hand_dom_typ2"/>
</dbReference>
<dbReference type="GO" id="GO:0008270">
    <property type="term" value="F:zinc ion binding"/>
    <property type="evidence" value="ECO:0007669"/>
    <property type="project" value="UniProtKB-KW"/>
</dbReference>
<dbReference type="GO" id="GO:0045202">
    <property type="term" value="C:synapse"/>
    <property type="evidence" value="ECO:0007669"/>
    <property type="project" value="GOC"/>
</dbReference>
<dbReference type="eggNOG" id="KOG4286">
    <property type="taxonomic scope" value="Eukaryota"/>
</dbReference>
<keyword evidence="1" id="KW-0479">Metal-binding</keyword>
<feature type="domain" description="ZZ-type" evidence="7">
    <location>
        <begin position="224"/>
        <end position="280"/>
    </location>
</feature>
<dbReference type="PANTHER" id="PTHR12268">
    <property type="entry name" value="E3 UBIQUITIN-PROTEIN LIGASE KCMF1"/>
    <property type="match status" value="1"/>
</dbReference>
<accession>G3U1S7</accession>
<name>G3U1S7_LOXAF</name>
<feature type="region of interest" description="Disordered" evidence="6">
    <location>
        <begin position="504"/>
        <end position="550"/>
    </location>
</feature>
<sequence>RRPPWQGDALSSIENSIYRTAFILRSVQTLCQLDLIDISLTQHLLLHQYFWDARESSLSVQQLFQALQELFQRVRVEKPGQVHPRAPELTLSLLTAMYDSTGTGVLKLVPAAAALIALSGDSPLTKYRALFQLYAENNKGQYESGACMTRRTLRNLLTDLQQIPAVVGESHALCSVESATRSCFQGVLSPAIKEEKFLSWLRSEPPLLLWLPTCYRLSVTEMVTHPARCSICRNFPITGLRYRCLKCFNFDICQVCFLSGLHSKSHQKSHPVIEHCVQMSAKENTKLLLRTLRNNLLQGCCRRKAAERRQWLLDQIISKIKLKHQKRREEKYFCLQVCCCCYSSAPCYNHSRRAVPTKAFSSLCQTNSTEIPGSNHLQGGETMVSIRNELWKTHESVNFLHKERRLLEKQLNRCKDRLQALCASQEEKNSRFETKIRQLTTNQDSLWTKLQQMGEDLQATLQPLHPLSSSCPNMVSKSDLSLTKRFWRKGDSSWIKNITEEGSEWEPLPNSTAVGRSHPSQTNTEHALPNPEPPEAILQPRSVRSSRAQNQAQKMMKQSLPSAQDGLLLDIPQFIPAEISSPALAPAERKETTNIEERKDELEEEELQELLSKCMDAFTLEMPSGPQSSVNTDLYHGAEQVSRAFSALIDQITLPNLNKDLKKQAKGVYL</sequence>
<gene>
    <name evidence="8" type="primary">DYTN</name>
</gene>
<dbReference type="Gene3D" id="1.10.238.10">
    <property type="entry name" value="EF-hand"/>
    <property type="match status" value="2"/>
</dbReference>
<keyword evidence="2 4" id="KW-0863">Zinc-finger</keyword>
<dbReference type="Gene3D" id="3.30.60.90">
    <property type="match status" value="1"/>
</dbReference>
<dbReference type="GO" id="GO:0099536">
    <property type="term" value="P:synaptic signaling"/>
    <property type="evidence" value="ECO:0007669"/>
    <property type="project" value="TreeGrafter"/>
</dbReference>
<evidence type="ECO:0000256" key="3">
    <source>
        <dbReference type="ARBA" id="ARBA00022833"/>
    </source>
</evidence>
<dbReference type="Pfam" id="PF09069">
    <property type="entry name" value="EF-hand_3"/>
    <property type="match status" value="1"/>
</dbReference>
<organism evidence="8 9">
    <name type="scientific">Loxodonta africana</name>
    <name type="common">African elephant</name>
    <dbReference type="NCBI Taxonomy" id="9785"/>
    <lineage>
        <taxon>Eukaryota</taxon>
        <taxon>Metazoa</taxon>
        <taxon>Chordata</taxon>
        <taxon>Craniata</taxon>
        <taxon>Vertebrata</taxon>
        <taxon>Euteleostomi</taxon>
        <taxon>Mammalia</taxon>
        <taxon>Eutheria</taxon>
        <taxon>Afrotheria</taxon>
        <taxon>Proboscidea</taxon>
        <taxon>Elephantidae</taxon>
        <taxon>Loxodonta</taxon>
    </lineage>
</organism>
<dbReference type="Pfam" id="PF00569">
    <property type="entry name" value="ZZ"/>
    <property type="match status" value="1"/>
</dbReference>
<reference evidence="8 9" key="1">
    <citation type="submission" date="2009-06" db="EMBL/GenBank/DDBJ databases">
        <title>The Genome Sequence of Loxodonta africana (African elephant).</title>
        <authorList>
            <person name="Di Palma F."/>
            <person name="Heiman D."/>
            <person name="Young S."/>
            <person name="Johnson J."/>
            <person name="Lander E.S."/>
            <person name="Lindblad-Toh K."/>
        </authorList>
    </citation>
    <scope>NUCLEOTIDE SEQUENCE [LARGE SCALE GENOMIC DNA]</scope>
    <source>
        <strain evidence="8 9">Isolate ISIS603380</strain>
    </source>
</reference>
<dbReference type="InterPro" id="IPR015153">
    <property type="entry name" value="EF-hand_dom_typ1"/>
</dbReference>
<reference evidence="8" key="3">
    <citation type="submission" date="2025-09" db="UniProtKB">
        <authorList>
            <consortium name="Ensembl"/>
        </authorList>
    </citation>
    <scope>IDENTIFICATION</scope>
    <source>
        <strain evidence="8">Isolate ISIS603380</strain>
    </source>
</reference>
<dbReference type="SMART" id="SM00291">
    <property type="entry name" value="ZnF_ZZ"/>
    <property type="match status" value="1"/>
</dbReference>
<protein>
    <submittedName>
        <fullName evidence="8">Dystrotelin</fullName>
    </submittedName>
</protein>
<dbReference type="STRING" id="9785.ENSLAFP00000021785"/>
<dbReference type="PANTHER" id="PTHR12268:SF18">
    <property type="entry name" value="DYSTROTELIN"/>
    <property type="match status" value="1"/>
</dbReference>
<dbReference type="InterPro" id="IPR043145">
    <property type="entry name" value="Znf_ZZ_sf"/>
</dbReference>
<evidence type="ECO:0000313" key="8">
    <source>
        <dbReference type="Ensembl" id="ENSLAFP00000021785.1"/>
    </source>
</evidence>
<evidence type="ECO:0000313" key="9">
    <source>
        <dbReference type="Proteomes" id="UP000007646"/>
    </source>
</evidence>
<proteinExistence type="predicted"/>
<keyword evidence="3" id="KW-0862">Zinc</keyword>
<dbReference type="HOGENOM" id="CLU_027773_0_0_1"/>
<dbReference type="InterPro" id="IPR011992">
    <property type="entry name" value="EF-hand-dom_pair"/>
</dbReference>
<dbReference type="PROSITE" id="PS50135">
    <property type="entry name" value="ZF_ZZ_2"/>
    <property type="match status" value="1"/>
</dbReference>
<evidence type="ECO:0000256" key="5">
    <source>
        <dbReference type="SAM" id="Coils"/>
    </source>
</evidence>
<feature type="compositionally biased region" description="Polar residues" evidence="6">
    <location>
        <begin position="509"/>
        <end position="525"/>
    </location>
</feature>
<dbReference type="GeneTree" id="ENSGT00940000162403"/>